<sequence>MAQSAPRTVSDRKVSTYSWIDALPAKGSRRYQDFTARRIIADCSHNCVRIQDGSERVTIEDSVFSYKGPRRKIVAGVSLVAGDVTLRNVTAQGFVQSAKYPNGDGVMAARRTRLTVIGGAYRDNSDAGIDSKGETLLENVVSERNGLNYRCWGDWTAGTLVSRKPVKGHFQTNPGCVARIRHLLVEDDRPGTIFGLAKGTTLIVDRCTIRMPTGGRLIYWHPGASTANTTVRLGPGCKAP</sequence>
<dbReference type="SUPFAM" id="SSF51126">
    <property type="entry name" value="Pectin lyase-like"/>
    <property type="match status" value="1"/>
</dbReference>
<reference evidence="2" key="1">
    <citation type="submission" date="2017-09" db="EMBL/GenBank/DDBJ databases">
        <authorList>
            <person name="Feng G."/>
            <person name="Zhu H."/>
        </authorList>
    </citation>
    <scope>NUCLEOTIDE SEQUENCE [LARGE SCALE GENOMIC DNA]</scope>
    <source>
        <strain evidence="2">1PNM-20</strain>
    </source>
</reference>
<protein>
    <recommendedName>
        <fullName evidence="3">Right handed beta helix domain-containing protein</fullName>
    </recommendedName>
</protein>
<organism evidence="1 2">
    <name type="scientific">Sphingomonas lenta</name>
    <dbReference type="NCBI Taxonomy" id="1141887"/>
    <lineage>
        <taxon>Bacteria</taxon>
        <taxon>Pseudomonadati</taxon>
        <taxon>Pseudomonadota</taxon>
        <taxon>Alphaproteobacteria</taxon>
        <taxon>Sphingomonadales</taxon>
        <taxon>Sphingomonadaceae</taxon>
        <taxon>Sphingomonas</taxon>
    </lineage>
</organism>
<proteinExistence type="predicted"/>
<evidence type="ECO:0000313" key="1">
    <source>
        <dbReference type="EMBL" id="PAX06351.1"/>
    </source>
</evidence>
<dbReference type="AlphaFoldDB" id="A0A2A2SBF3"/>
<dbReference type="Gene3D" id="2.160.20.10">
    <property type="entry name" value="Single-stranded right-handed beta-helix, Pectin lyase-like"/>
    <property type="match status" value="1"/>
</dbReference>
<name>A0A2A2SBF3_9SPHN</name>
<comment type="caution">
    <text evidence="1">The sequence shown here is derived from an EMBL/GenBank/DDBJ whole genome shotgun (WGS) entry which is preliminary data.</text>
</comment>
<evidence type="ECO:0000313" key="2">
    <source>
        <dbReference type="Proteomes" id="UP000218151"/>
    </source>
</evidence>
<keyword evidence="2" id="KW-1185">Reference proteome</keyword>
<dbReference type="Proteomes" id="UP000218151">
    <property type="component" value="Unassembled WGS sequence"/>
</dbReference>
<dbReference type="InterPro" id="IPR012334">
    <property type="entry name" value="Pectin_lyas_fold"/>
</dbReference>
<evidence type="ECO:0008006" key="3">
    <source>
        <dbReference type="Google" id="ProtNLM"/>
    </source>
</evidence>
<dbReference type="InterPro" id="IPR011050">
    <property type="entry name" value="Pectin_lyase_fold/virulence"/>
</dbReference>
<gene>
    <name evidence="1" type="ORF">CKY28_17900</name>
</gene>
<dbReference type="EMBL" id="NSLI01000008">
    <property type="protein sequence ID" value="PAX06351.1"/>
    <property type="molecule type" value="Genomic_DNA"/>
</dbReference>
<accession>A0A2A2SBF3</accession>